<organism evidence="4 5">
    <name type="scientific">Candidatus Amesbacteria bacterium GW2011_GWA2_47_11</name>
    <dbReference type="NCBI Taxonomy" id="1618357"/>
    <lineage>
        <taxon>Bacteria</taxon>
        <taxon>Candidatus Amesiibacteriota</taxon>
    </lineage>
</organism>
<name>A0A0G1UBK3_9BACT</name>
<dbReference type="InterPro" id="IPR027417">
    <property type="entry name" value="P-loop_NTPase"/>
</dbReference>
<proteinExistence type="predicted"/>
<comment type="caution">
    <text evidence="4">The sequence shown here is derived from an EMBL/GenBank/DDBJ whole genome shotgun (WGS) entry which is preliminary data.</text>
</comment>
<evidence type="ECO:0000256" key="2">
    <source>
        <dbReference type="ARBA" id="ARBA00023134"/>
    </source>
</evidence>
<dbReference type="Proteomes" id="UP000034607">
    <property type="component" value="Unassembled WGS sequence"/>
</dbReference>
<dbReference type="PROSITE" id="PS00301">
    <property type="entry name" value="G_TR_1"/>
    <property type="match status" value="1"/>
</dbReference>
<keyword evidence="1" id="KW-0547">Nucleotide-binding</keyword>
<dbReference type="Gene3D" id="3.30.70.240">
    <property type="match status" value="1"/>
</dbReference>
<dbReference type="InterPro" id="IPR000640">
    <property type="entry name" value="EFG_V-like"/>
</dbReference>
<dbReference type="Gene3D" id="2.40.50.250">
    <property type="entry name" value="bipa protein"/>
    <property type="match status" value="1"/>
</dbReference>
<dbReference type="InterPro" id="IPR053905">
    <property type="entry name" value="EF-G-like_DII"/>
</dbReference>
<dbReference type="InterPro" id="IPR005225">
    <property type="entry name" value="Small_GTP-bd"/>
</dbReference>
<dbReference type="InterPro" id="IPR048876">
    <property type="entry name" value="BipA_C"/>
</dbReference>
<dbReference type="PANTHER" id="PTHR42908">
    <property type="entry name" value="TRANSLATION ELONGATION FACTOR-RELATED"/>
    <property type="match status" value="1"/>
</dbReference>
<reference evidence="4 5" key="1">
    <citation type="journal article" date="2015" name="Nature">
        <title>rRNA introns, odd ribosomes, and small enigmatic genomes across a large radiation of phyla.</title>
        <authorList>
            <person name="Brown C.T."/>
            <person name="Hug L.A."/>
            <person name="Thomas B.C."/>
            <person name="Sharon I."/>
            <person name="Castelle C.J."/>
            <person name="Singh A."/>
            <person name="Wilkins M.J."/>
            <person name="Williams K.H."/>
            <person name="Banfield J.F."/>
        </authorList>
    </citation>
    <scope>NUCLEOTIDE SEQUENCE [LARGE SCALE GENOMIC DNA]</scope>
</reference>
<dbReference type="PANTHER" id="PTHR42908:SF8">
    <property type="entry name" value="TR-TYPE G DOMAIN-CONTAINING PROTEIN"/>
    <property type="match status" value="1"/>
</dbReference>
<feature type="domain" description="Tr-type G" evidence="3">
    <location>
        <begin position="15"/>
        <end position="215"/>
    </location>
</feature>
<dbReference type="Pfam" id="PF21018">
    <property type="entry name" value="BipA_C"/>
    <property type="match status" value="1"/>
</dbReference>
<dbReference type="GO" id="GO:0005525">
    <property type="term" value="F:GTP binding"/>
    <property type="evidence" value="ECO:0007669"/>
    <property type="project" value="UniProtKB-KW"/>
</dbReference>
<dbReference type="PATRIC" id="fig|1618357.3.peg.973"/>
<dbReference type="EMBL" id="LCNM01000027">
    <property type="protein sequence ID" value="KKU55060.1"/>
    <property type="molecule type" value="Genomic_DNA"/>
</dbReference>
<dbReference type="SUPFAM" id="SSF52540">
    <property type="entry name" value="P-loop containing nucleoside triphosphate hydrolases"/>
    <property type="match status" value="1"/>
</dbReference>
<dbReference type="Gene3D" id="3.40.50.300">
    <property type="entry name" value="P-loop containing nucleotide triphosphate hydrolases"/>
    <property type="match status" value="1"/>
</dbReference>
<dbReference type="GO" id="GO:0005829">
    <property type="term" value="C:cytosol"/>
    <property type="evidence" value="ECO:0007669"/>
    <property type="project" value="TreeGrafter"/>
</dbReference>
<dbReference type="AlphaFoldDB" id="A0A0G1UBK3"/>
<evidence type="ECO:0000313" key="4">
    <source>
        <dbReference type="EMBL" id="KKU55060.1"/>
    </source>
</evidence>
<sequence>MVPKGDYLAWGFFMTTIRNIAVIAHVDHGKTTLVDAILKQTHVFRDNQAEMSQTLILDRNALERERGITILAKNCAVSYRDVKINIIDTPGHADFSGEVERTLGMADGALLIVDAAEGPMPQTRFVLKKALELGLKIIVVINKIDKKTGNPQETLAKIEALFLELATDHEQLEFPILYAVGKRGAVFDNIPDNIEAEGDVTPLLDAIVNFVPPAQSLPGPFKMLVSSLDFDPHVGRMAVGKITFGKIEKGMKVVLAHDPAKVLTVEKLMVHEGLNKIETDRAESGEIVCFSGVDEAKIGNTIADPAETTALPAAFISEPTLRLTLGANTSPFAGREGRFTNSRQIQERLERELESNLSLRVEQGGNGKFVIAGRGELHLAVLLETMRREGYEMEVGKPEVITKKVDGEIREPVEEVWVTVPNKYVGVISEEFGKRGGALVKMAPLTPLETEFVYHIPTRAVLGLTSYLQTATSGSATVNSMVLGYQKMGKDLPKLRRGVLVANEAGQALAYGLENAQGRGLTFVEPATAVYEGMIVGVNAKAGDISINVCKGKKLTNMRSKSHDGVIQLTPAMKMSLEQALDFLEEDELLEITPLTLRLRKKHLTELERKRHGRVYTEKDVQGPD</sequence>
<dbReference type="CDD" id="cd01891">
    <property type="entry name" value="TypA_BipA"/>
    <property type="match status" value="1"/>
</dbReference>
<dbReference type="InterPro" id="IPR031157">
    <property type="entry name" value="G_TR_CS"/>
</dbReference>
<dbReference type="NCBIfam" id="TIGR00231">
    <property type="entry name" value="small_GTP"/>
    <property type="match status" value="1"/>
</dbReference>
<dbReference type="PRINTS" id="PR00315">
    <property type="entry name" value="ELONGATNFCT"/>
</dbReference>
<dbReference type="Pfam" id="PF22042">
    <property type="entry name" value="EF-G_D2"/>
    <property type="match status" value="1"/>
</dbReference>
<dbReference type="FunFam" id="3.30.70.870:FF:000003">
    <property type="entry name" value="GTP-binding protein TypA"/>
    <property type="match status" value="1"/>
</dbReference>
<dbReference type="InterPro" id="IPR047041">
    <property type="entry name" value="BipA_GTP-bd_dom"/>
</dbReference>
<dbReference type="FunFam" id="2.40.50.250:FF:000001">
    <property type="entry name" value="GTP-binding protein TypA"/>
    <property type="match status" value="1"/>
</dbReference>
<keyword evidence="2" id="KW-0342">GTP-binding</keyword>
<dbReference type="InterPro" id="IPR009000">
    <property type="entry name" value="Transl_B-barrel_sf"/>
</dbReference>
<gene>
    <name evidence="4" type="ORF">UX78_C0027G0012</name>
</gene>
<evidence type="ECO:0000313" key="5">
    <source>
        <dbReference type="Proteomes" id="UP000034607"/>
    </source>
</evidence>
<dbReference type="SUPFAM" id="SSF50447">
    <property type="entry name" value="Translation proteins"/>
    <property type="match status" value="1"/>
</dbReference>
<protein>
    <submittedName>
        <fullName evidence="4">Small GTP-binding protein</fullName>
    </submittedName>
</protein>
<accession>A0A0G1UBK3</accession>
<dbReference type="Gene3D" id="3.30.70.870">
    <property type="entry name" value="Elongation Factor G (Translational Gtpase), domain 3"/>
    <property type="match status" value="1"/>
</dbReference>
<dbReference type="InterPro" id="IPR047042">
    <property type="entry name" value="BipA_II"/>
</dbReference>
<dbReference type="Pfam" id="PF00679">
    <property type="entry name" value="EFG_C"/>
    <property type="match status" value="1"/>
</dbReference>
<dbReference type="SUPFAM" id="SSF54980">
    <property type="entry name" value="EF-G C-terminal domain-like"/>
    <property type="match status" value="2"/>
</dbReference>
<dbReference type="CDD" id="cd03691">
    <property type="entry name" value="BipA_TypA_II"/>
    <property type="match status" value="1"/>
</dbReference>
<dbReference type="Gene3D" id="2.40.30.10">
    <property type="entry name" value="Translation factors"/>
    <property type="match status" value="1"/>
</dbReference>
<evidence type="ECO:0000256" key="1">
    <source>
        <dbReference type="ARBA" id="ARBA00022741"/>
    </source>
</evidence>
<dbReference type="InterPro" id="IPR000795">
    <property type="entry name" value="T_Tr_GTP-bd_dom"/>
</dbReference>
<dbReference type="PROSITE" id="PS51722">
    <property type="entry name" value="G_TR_2"/>
    <property type="match status" value="1"/>
</dbReference>
<dbReference type="InterPro" id="IPR042116">
    <property type="entry name" value="TypA/BipA_C"/>
</dbReference>
<evidence type="ECO:0000259" key="3">
    <source>
        <dbReference type="PROSITE" id="PS51722"/>
    </source>
</evidence>
<dbReference type="InterPro" id="IPR035647">
    <property type="entry name" value="EFG_III/V"/>
</dbReference>
<dbReference type="Pfam" id="PF00009">
    <property type="entry name" value="GTP_EFTU"/>
    <property type="match status" value="1"/>
</dbReference>
<dbReference type="GO" id="GO:1990904">
    <property type="term" value="C:ribonucleoprotein complex"/>
    <property type="evidence" value="ECO:0007669"/>
    <property type="project" value="TreeGrafter"/>
</dbReference>
<dbReference type="GO" id="GO:0003924">
    <property type="term" value="F:GTPase activity"/>
    <property type="evidence" value="ECO:0007669"/>
    <property type="project" value="InterPro"/>
</dbReference>